<comment type="subcellular location">
    <subcellularLocation>
        <location evidence="1">Membrane</location>
        <topology evidence="1">Multi-pass membrane protein</topology>
    </subcellularLocation>
</comment>
<evidence type="ECO:0008006" key="9">
    <source>
        <dbReference type="Google" id="ProtNLM"/>
    </source>
</evidence>
<evidence type="ECO:0000313" key="7">
    <source>
        <dbReference type="EMBL" id="ORY70614.1"/>
    </source>
</evidence>
<sequence length="247" mass="27032">MPPPPAQMRVVSKLFGAYTRSFERRPYLTLLVANGLLMSIGDLSAQTLGAFNDISAAPFAYDLSRTARFAIFGASMGPLAGAWNKFLELRFPLRPYDGPGQIRMDKVKVDSPIPGMKLPKGSRLERGGGAAAAAPAVGKAGGDVSALALAKRVAADQLGMAPVSLFIFLFSMGMLEGLDDEGVRQKIKDNYMPILLVNWQVWPILQLINFRYVPLKFRVPFGSLLGILWTCFLSFKTQDQVPVHIKE</sequence>
<evidence type="ECO:0000256" key="5">
    <source>
        <dbReference type="ARBA" id="ARBA00023136"/>
    </source>
</evidence>
<evidence type="ECO:0000256" key="3">
    <source>
        <dbReference type="ARBA" id="ARBA00022692"/>
    </source>
</evidence>
<comment type="caution">
    <text evidence="7">The sequence shown here is derived from an EMBL/GenBank/DDBJ whole genome shotgun (WGS) entry which is preliminary data.</text>
</comment>
<dbReference type="STRING" id="106004.A0A1Y2EH21"/>
<keyword evidence="3" id="KW-0812">Transmembrane</keyword>
<dbReference type="Pfam" id="PF04117">
    <property type="entry name" value="Mpv17_PMP22"/>
    <property type="match status" value="1"/>
</dbReference>
<gene>
    <name evidence="7" type="ORF">BCR35DRAFT_307908</name>
</gene>
<dbReference type="Proteomes" id="UP000193467">
    <property type="component" value="Unassembled WGS sequence"/>
</dbReference>
<dbReference type="GO" id="GO:0005739">
    <property type="term" value="C:mitochondrion"/>
    <property type="evidence" value="ECO:0007669"/>
    <property type="project" value="TreeGrafter"/>
</dbReference>
<dbReference type="InParanoid" id="A0A1Y2EH21"/>
<evidence type="ECO:0000256" key="1">
    <source>
        <dbReference type="ARBA" id="ARBA00004141"/>
    </source>
</evidence>
<accession>A0A1Y2EH21</accession>
<protein>
    <recommendedName>
        <fullName evidence="9">Integral membrane protein, Mpv17/PMP22 family</fullName>
    </recommendedName>
</protein>
<dbReference type="PANTHER" id="PTHR11266:SF50">
    <property type="entry name" value="VACUOLAR MEMBRANE PROTEIN YOR292C"/>
    <property type="match status" value="1"/>
</dbReference>
<name>A0A1Y2EH21_9BASI</name>
<proteinExistence type="inferred from homology"/>
<evidence type="ECO:0000313" key="8">
    <source>
        <dbReference type="Proteomes" id="UP000193467"/>
    </source>
</evidence>
<evidence type="ECO:0000256" key="4">
    <source>
        <dbReference type="ARBA" id="ARBA00022989"/>
    </source>
</evidence>
<dbReference type="OrthoDB" id="10267969at2759"/>
<evidence type="ECO:0000256" key="6">
    <source>
        <dbReference type="RuleBase" id="RU363053"/>
    </source>
</evidence>
<keyword evidence="8" id="KW-1185">Reference proteome</keyword>
<keyword evidence="4" id="KW-1133">Transmembrane helix</keyword>
<comment type="similarity">
    <text evidence="2 6">Belongs to the peroxisomal membrane protein PXMP2/4 family.</text>
</comment>
<evidence type="ECO:0000256" key="2">
    <source>
        <dbReference type="ARBA" id="ARBA00006824"/>
    </source>
</evidence>
<dbReference type="EMBL" id="MCGR01000055">
    <property type="protein sequence ID" value="ORY70614.1"/>
    <property type="molecule type" value="Genomic_DNA"/>
</dbReference>
<dbReference type="FunCoup" id="A0A1Y2EH21">
    <property type="interactions" value="311"/>
</dbReference>
<organism evidence="7 8">
    <name type="scientific">Leucosporidium creatinivorum</name>
    <dbReference type="NCBI Taxonomy" id="106004"/>
    <lineage>
        <taxon>Eukaryota</taxon>
        <taxon>Fungi</taxon>
        <taxon>Dikarya</taxon>
        <taxon>Basidiomycota</taxon>
        <taxon>Pucciniomycotina</taxon>
        <taxon>Microbotryomycetes</taxon>
        <taxon>Leucosporidiales</taxon>
        <taxon>Leucosporidium</taxon>
    </lineage>
</organism>
<reference evidence="7 8" key="1">
    <citation type="submission" date="2016-07" db="EMBL/GenBank/DDBJ databases">
        <title>Pervasive Adenine N6-methylation of Active Genes in Fungi.</title>
        <authorList>
            <consortium name="DOE Joint Genome Institute"/>
            <person name="Mondo S.J."/>
            <person name="Dannebaum R.O."/>
            <person name="Kuo R.C."/>
            <person name="Labutti K."/>
            <person name="Haridas S."/>
            <person name="Kuo A."/>
            <person name="Salamov A."/>
            <person name="Ahrendt S.R."/>
            <person name="Lipzen A."/>
            <person name="Sullivan W."/>
            <person name="Andreopoulos W.B."/>
            <person name="Clum A."/>
            <person name="Lindquist E."/>
            <person name="Daum C."/>
            <person name="Ramamoorthy G.K."/>
            <person name="Gryganskyi A."/>
            <person name="Culley D."/>
            <person name="Magnuson J.K."/>
            <person name="James T.Y."/>
            <person name="O'Malley M.A."/>
            <person name="Stajich J.E."/>
            <person name="Spatafora J.W."/>
            <person name="Visel A."/>
            <person name="Grigoriev I.V."/>
        </authorList>
    </citation>
    <scope>NUCLEOTIDE SEQUENCE [LARGE SCALE GENOMIC DNA]</scope>
    <source>
        <strain evidence="7 8">62-1032</strain>
    </source>
</reference>
<dbReference type="InterPro" id="IPR007248">
    <property type="entry name" value="Mpv17_PMP22"/>
</dbReference>
<dbReference type="GO" id="GO:0016020">
    <property type="term" value="C:membrane"/>
    <property type="evidence" value="ECO:0007669"/>
    <property type="project" value="UniProtKB-SubCell"/>
</dbReference>
<dbReference type="AlphaFoldDB" id="A0A1Y2EH21"/>
<dbReference type="PANTHER" id="PTHR11266">
    <property type="entry name" value="PEROXISOMAL MEMBRANE PROTEIN 2, PXMP2 MPV17"/>
    <property type="match status" value="1"/>
</dbReference>
<keyword evidence="5" id="KW-0472">Membrane</keyword>